<dbReference type="GO" id="GO:0005886">
    <property type="term" value="C:plasma membrane"/>
    <property type="evidence" value="ECO:0007669"/>
    <property type="project" value="UniProtKB-SubCell"/>
</dbReference>
<feature type="transmembrane region" description="Helical" evidence="14">
    <location>
        <begin position="147"/>
        <end position="166"/>
    </location>
</feature>
<dbReference type="Proteomes" id="UP000673975">
    <property type="component" value="Unassembled WGS sequence"/>
</dbReference>
<evidence type="ECO:0000256" key="6">
    <source>
        <dbReference type="ARBA" id="ARBA00022847"/>
    </source>
</evidence>
<comment type="catalytic activity">
    <reaction evidence="12">
        <text>L-proline(in) + Na(+)(in) = L-proline(out) + Na(+)(out)</text>
        <dbReference type="Rhea" id="RHEA:28967"/>
        <dbReference type="ChEBI" id="CHEBI:29101"/>
        <dbReference type="ChEBI" id="CHEBI:60039"/>
    </reaction>
</comment>
<proteinExistence type="inferred from homology"/>
<keyword evidence="16" id="KW-1185">Reference proteome</keyword>
<evidence type="ECO:0000313" key="16">
    <source>
        <dbReference type="Proteomes" id="UP000673975"/>
    </source>
</evidence>
<feature type="transmembrane region" description="Helical" evidence="14">
    <location>
        <begin position="72"/>
        <end position="92"/>
    </location>
</feature>
<dbReference type="Pfam" id="PF00474">
    <property type="entry name" value="SSF"/>
    <property type="match status" value="1"/>
</dbReference>
<dbReference type="InterPro" id="IPR050277">
    <property type="entry name" value="Sodium:Solute_Symporter"/>
</dbReference>
<dbReference type="RefSeq" id="WP_210511917.1">
    <property type="nucleotide sequence ID" value="NZ_JAFIDN010000006.1"/>
</dbReference>
<gene>
    <name evidence="15" type="ORF">NATSA_09195</name>
</gene>
<dbReference type="GO" id="GO:0015293">
    <property type="term" value="F:symporter activity"/>
    <property type="evidence" value="ECO:0007669"/>
    <property type="project" value="UniProtKB-KW"/>
</dbReference>
<evidence type="ECO:0000256" key="5">
    <source>
        <dbReference type="ARBA" id="ARBA00022692"/>
    </source>
</evidence>
<keyword evidence="9" id="KW-0406">Ion transport</keyword>
<feature type="transmembrane region" description="Helical" evidence="14">
    <location>
        <begin position="42"/>
        <end position="60"/>
    </location>
</feature>
<dbReference type="PANTHER" id="PTHR48086">
    <property type="entry name" value="SODIUM/PROLINE SYMPORTER-RELATED"/>
    <property type="match status" value="1"/>
</dbReference>
<keyword evidence="6" id="KW-0769">Symport</keyword>
<feature type="transmembrane region" description="Helical" evidence="14">
    <location>
        <begin position="347"/>
        <end position="367"/>
    </location>
</feature>
<feature type="transmembrane region" description="Helical" evidence="14">
    <location>
        <begin position="406"/>
        <end position="426"/>
    </location>
</feature>
<keyword evidence="11" id="KW-0739">Sodium transport</keyword>
<keyword evidence="3" id="KW-0813">Transport</keyword>
<comment type="similarity">
    <text evidence="2 13">Belongs to the sodium:solute symporter (SSF) (TC 2.A.21) family.</text>
</comment>
<feature type="transmembrane region" description="Helical" evidence="14">
    <location>
        <begin position="373"/>
        <end position="394"/>
    </location>
</feature>
<feature type="transmembrane region" description="Helical" evidence="14">
    <location>
        <begin position="432"/>
        <end position="453"/>
    </location>
</feature>
<organism evidence="15 16">
    <name type="scientific">Natronogracilivirga saccharolytica</name>
    <dbReference type="NCBI Taxonomy" id="2812953"/>
    <lineage>
        <taxon>Bacteria</taxon>
        <taxon>Pseudomonadati</taxon>
        <taxon>Balneolota</taxon>
        <taxon>Balneolia</taxon>
        <taxon>Balneolales</taxon>
        <taxon>Cyclonatronaceae</taxon>
        <taxon>Natronogracilivirga</taxon>
    </lineage>
</organism>
<keyword evidence="8" id="KW-0915">Sodium</keyword>
<feature type="transmembrane region" description="Helical" evidence="14">
    <location>
        <begin position="117"/>
        <end position="141"/>
    </location>
</feature>
<dbReference type="GO" id="GO:0006814">
    <property type="term" value="P:sodium ion transport"/>
    <property type="evidence" value="ECO:0007669"/>
    <property type="project" value="UniProtKB-KW"/>
</dbReference>
<keyword evidence="7 14" id="KW-1133">Transmembrane helix</keyword>
<evidence type="ECO:0000256" key="10">
    <source>
        <dbReference type="ARBA" id="ARBA00023136"/>
    </source>
</evidence>
<evidence type="ECO:0000256" key="12">
    <source>
        <dbReference type="ARBA" id="ARBA00033708"/>
    </source>
</evidence>
<name>A0A8J7RTS3_9BACT</name>
<dbReference type="AlphaFoldDB" id="A0A8J7RTS3"/>
<feature type="transmembrane region" description="Helical" evidence="14">
    <location>
        <begin position="6"/>
        <end position="22"/>
    </location>
</feature>
<dbReference type="EMBL" id="JAFIDN010000006">
    <property type="protein sequence ID" value="MBP3192837.1"/>
    <property type="molecule type" value="Genomic_DNA"/>
</dbReference>
<dbReference type="PROSITE" id="PS50283">
    <property type="entry name" value="NA_SOLUT_SYMP_3"/>
    <property type="match status" value="1"/>
</dbReference>
<reference evidence="15" key="1">
    <citation type="submission" date="2021-02" db="EMBL/GenBank/DDBJ databases">
        <title>Natronogracilivirga saccharolytica gen. nov. sp. nov. a new anaerobic, haloalkiliphilic carbohydrate-fermenting bacterium from soda lake and proposing of Cyclonatronumiaceae fam. nov. in the phylum Balneolaeota.</title>
        <authorList>
            <person name="Zhilina T.N."/>
            <person name="Sorokin D.Y."/>
            <person name="Zavarzina D.G."/>
            <person name="Toshchakov S.V."/>
            <person name="Kublanov I.V."/>
        </authorList>
    </citation>
    <scope>NUCLEOTIDE SEQUENCE</scope>
    <source>
        <strain evidence="15">Z-1702</strain>
    </source>
</reference>
<dbReference type="CDD" id="cd10322">
    <property type="entry name" value="SLC5sbd"/>
    <property type="match status" value="1"/>
</dbReference>
<evidence type="ECO:0000256" key="7">
    <source>
        <dbReference type="ARBA" id="ARBA00022989"/>
    </source>
</evidence>
<keyword evidence="5 14" id="KW-0812">Transmembrane</keyword>
<sequence length="460" mass="50569">MHGIDFIIIAAYFTGLLALGFFRRGSTETEQSFLLSGRTISLPAFVATLVSTWYGGILGVGEYSYQFGISQWVLFGLPYYVFALLFAVFLAGKIRENKALTIPEALAKTYKSKTGNVSAVLIFLLVSPAPYILMLGMLFRFVTGSDAHLLIFASLTALFSVLYVSISGFRAVIRTDILQFALMFIGFIVLIALAIQSAGPPRDIWSQLSETHQDPLGGHNIQYLLVWFFIALWTFVDPSFHQRAAAAKTPATARKGIFLSVGFWFLFDILTVLGGLYGFVILGEIDNPVLVYPELGAYLLPAGLSGIFFLTLLATIMSTLDSFLLISGQTIGRDLAAKLWKPEKSILLTRCGMLLSAILGIILIVIYPSVVTLWYVIGSVLIPGLLFPVLGIYLPVFRLQRDKATLSLIIPVLVSSAWMMLGTLTADDLYSYAFLGLEPFYPGLISAAALWYFGRQQTAE</sequence>
<keyword evidence="10 14" id="KW-0472">Membrane</keyword>
<feature type="transmembrane region" description="Helical" evidence="14">
    <location>
        <begin position="257"/>
        <end position="282"/>
    </location>
</feature>
<evidence type="ECO:0000256" key="11">
    <source>
        <dbReference type="ARBA" id="ARBA00023201"/>
    </source>
</evidence>
<feature type="transmembrane region" description="Helical" evidence="14">
    <location>
        <begin position="302"/>
        <end position="326"/>
    </location>
</feature>
<evidence type="ECO:0000256" key="4">
    <source>
        <dbReference type="ARBA" id="ARBA00022475"/>
    </source>
</evidence>
<evidence type="ECO:0000256" key="3">
    <source>
        <dbReference type="ARBA" id="ARBA00022448"/>
    </source>
</evidence>
<dbReference type="Gene3D" id="1.20.1730.10">
    <property type="entry name" value="Sodium/glucose cotransporter"/>
    <property type="match status" value="1"/>
</dbReference>
<evidence type="ECO:0000313" key="15">
    <source>
        <dbReference type="EMBL" id="MBP3192837.1"/>
    </source>
</evidence>
<accession>A0A8J7RTS3</accession>
<feature type="transmembrane region" description="Helical" evidence="14">
    <location>
        <begin position="219"/>
        <end position="236"/>
    </location>
</feature>
<feature type="transmembrane region" description="Helical" evidence="14">
    <location>
        <begin position="178"/>
        <end position="199"/>
    </location>
</feature>
<keyword evidence="4" id="KW-1003">Cell membrane</keyword>
<evidence type="ECO:0000256" key="1">
    <source>
        <dbReference type="ARBA" id="ARBA00004651"/>
    </source>
</evidence>
<dbReference type="InterPro" id="IPR038377">
    <property type="entry name" value="Na/Glc_symporter_sf"/>
</dbReference>
<evidence type="ECO:0000256" key="9">
    <source>
        <dbReference type="ARBA" id="ARBA00023065"/>
    </source>
</evidence>
<comment type="subcellular location">
    <subcellularLocation>
        <location evidence="1">Cell membrane</location>
        <topology evidence="1">Multi-pass membrane protein</topology>
    </subcellularLocation>
</comment>
<evidence type="ECO:0000256" key="14">
    <source>
        <dbReference type="SAM" id="Phobius"/>
    </source>
</evidence>
<evidence type="ECO:0000256" key="13">
    <source>
        <dbReference type="RuleBase" id="RU362091"/>
    </source>
</evidence>
<evidence type="ECO:0000256" key="8">
    <source>
        <dbReference type="ARBA" id="ARBA00023053"/>
    </source>
</evidence>
<dbReference type="InterPro" id="IPR001734">
    <property type="entry name" value="Na/solute_symporter"/>
</dbReference>
<comment type="caution">
    <text evidence="15">The sequence shown here is derived from an EMBL/GenBank/DDBJ whole genome shotgun (WGS) entry which is preliminary data.</text>
</comment>
<protein>
    <submittedName>
        <fullName evidence="15">Sodium:solute symporter family protein</fullName>
    </submittedName>
</protein>
<dbReference type="PANTHER" id="PTHR48086:SF3">
    <property type="entry name" value="SODIUM_PROLINE SYMPORTER"/>
    <property type="match status" value="1"/>
</dbReference>
<evidence type="ECO:0000256" key="2">
    <source>
        <dbReference type="ARBA" id="ARBA00006434"/>
    </source>
</evidence>